<feature type="region of interest" description="Disordered" evidence="1">
    <location>
        <begin position="91"/>
        <end position="110"/>
    </location>
</feature>
<accession>A0A0D3CQ13</accession>
<dbReference type="Proteomes" id="UP000032141">
    <property type="component" value="Chromosome C6"/>
</dbReference>
<proteinExistence type="predicted"/>
<evidence type="ECO:0000313" key="3">
    <source>
        <dbReference type="Proteomes" id="UP000032141"/>
    </source>
</evidence>
<evidence type="ECO:0000256" key="1">
    <source>
        <dbReference type="SAM" id="MobiDB-lite"/>
    </source>
</evidence>
<name>A0A0D3CQ13_BRAOL</name>
<keyword evidence="3" id="KW-1185">Reference proteome</keyword>
<dbReference type="HOGENOM" id="CLU_2177473_0_0_1"/>
<sequence>VAAFSFCFILFSSFDSISYTFRLSDPWLYVKPSIGEGRDRDKEKRDMGSSQLSQAFIVLLLLCVIPCLAEAAIPSHQQPLSVIGRRLMGTGIVTGPSTSRPGGGGRTPSP</sequence>
<protein>
    <submittedName>
        <fullName evidence="2">Uncharacterized protein</fullName>
    </submittedName>
</protein>
<dbReference type="Gramene" id="Bo6g026140.1">
    <property type="protein sequence ID" value="Bo6g026140.1"/>
    <property type="gene ID" value="Bo6g026140"/>
</dbReference>
<feature type="compositionally biased region" description="Gly residues" evidence="1">
    <location>
        <begin position="101"/>
        <end position="110"/>
    </location>
</feature>
<organism evidence="2 3">
    <name type="scientific">Brassica oleracea var. oleracea</name>
    <dbReference type="NCBI Taxonomy" id="109376"/>
    <lineage>
        <taxon>Eukaryota</taxon>
        <taxon>Viridiplantae</taxon>
        <taxon>Streptophyta</taxon>
        <taxon>Embryophyta</taxon>
        <taxon>Tracheophyta</taxon>
        <taxon>Spermatophyta</taxon>
        <taxon>Magnoliopsida</taxon>
        <taxon>eudicotyledons</taxon>
        <taxon>Gunneridae</taxon>
        <taxon>Pentapetalae</taxon>
        <taxon>rosids</taxon>
        <taxon>malvids</taxon>
        <taxon>Brassicales</taxon>
        <taxon>Brassicaceae</taxon>
        <taxon>Brassiceae</taxon>
        <taxon>Brassica</taxon>
    </lineage>
</organism>
<reference evidence="2" key="2">
    <citation type="submission" date="2015-03" db="UniProtKB">
        <authorList>
            <consortium name="EnsemblPlants"/>
        </authorList>
    </citation>
    <scope>IDENTIFICATION</scope>
</reference>
<reference evidence="2 3" key="1">
    <citation type="journal article" date="2014" name="Genome Biol.">
        <title>Transcriptome and methylome profiling reveals relics of genome dominance in the mesopolyploid Brassica oleracea.</title>
        <authorList>
            <person name="Parkin I.A."/>
            <person name="Koh C."/>
            <person name="Tang H."/>
            <person name="Robinson S.J."/>
            <person name="Kagale S."/>
            <person name="Clarke W.E."/>
            <person name="Town C.D."/>
            <person name="Nixon J."/>
            <person name="Krishnakumar V."/>
            <person name="Bidwell S.L."/>
            <person name="Denoeud F."/>
            <person name="Belcram H."/>
            <person name="Links M.G."/>
            <person name="Just J."/>
            <person name="Clarke C."/>
            <person name="Bender T."/>
            <person name="Huebert T."/>
            <person name="Mason A.S."/>
            <person name="Pires J.C."/>
            <person name="Barker G."/>
            <person name="Moore J."/>
            <person name="Walley P.G."/>
            <person name="Manoli S."/>
            <person name="Batley J."/>
            <person name="Edwards D."/>
            <person name="Nelson M.N."/>
            <person name="Wang X."/>
            <person name="Paterson A.H."/>
            <person name="King G."/>
            <person name="Bancroft I."/>
            <person name="Chalhoub B."/>
            <person name="Sharpe A.G."/>
        </authorList>
    </citation>
    <scope>NUCLEOTIDE SEQUENCE</scope>
    <source>
        <strain evidence="2 3">cv. TO1000</strain>
    </source>
</reference>
<dbReference type="AlphaFoldDB" id="A0A0D3CQ13"/>
<dbReference type="EnsemblPlants" id="Bo6g026140.1">
    <property type="protein sequence ID" value="Bo6g026140.1"/>
    <property type="gene ID" value="Bo6g026140"/>
</dbReference>
<evidence type="ECO:0000313" key="2">
    <source>
        <dbReference type="EnsemblPlants" id="Bo6g026140.1"/>
    </source>
</evidence>